<name>A0A2J6TT76_9HELO</name>
<feature type="compositionally biased region" description="Low complexity" evidence="1">
    <location>
        <begin position="118"/>
        <end position="187"/>
    </location>
</feature>
<reference evidence="3 4" key="1">
    <citation type="submission" date="2016-04" db="EMBL/GenBank/DDBJ databases">
        <title>A degradative enzymes factory behind the ericoid mycorrhizal symbiosis.</title>
        <authorList>
            <consortium name="DOE Joint Genome Institute"/>
            <person name="Martino E."/>
            <person name="Morin E."/>
            <person name="Grelet G."/>
            <person name="Kuo A."/>
            <person name="Kohler A."/>
            <person name="Daghino S."/>
            <person name="Barry K."/>
            <person name="Choi C."/>
            <person name="Cichocki N."/>
            <person name="Clum A."/>
            <person name="Copeland A."/>
            <person name="Hainaut M."/>
            <person name="Haridas S."/>
            <person name="Labutti K."/>
            <person name="Lindquist E."/>
            <person name="Lipzen A."/>
            <person name="Khouja H.-R."/>
            <person name="Murat C."/>
            <person name="Ohm R."/>
            <person name="Olson A."/>
            <person name="Spatafora J."/>
            <person name="Veneault-Fourrey C."/>
            <person name="Henrissat B."/>
            <person name="Grigoriev I."/>
            <person name="Martin F."/>
            <person name="Perotto S."/>
        </authorList>
    </citation>
    <scope>NUCLEOTIDE SEQUENCE [LARGE SCALE GENOMIC DNA]</scope>
    <source>
        <strain evidence="3 4">E</strain>
    </source>
</reference>
<dbReference type="EMBL" id="KZ613745">
    <property type="protein sequence ID" value="PMD66216.1"/>
    <property type="molecule type" value="Genomic_DNA"/>
</dbReference>
<evidence type="ECO:0000256" key="1">
    <source>
        <dbReference type="SAM" id="MobiDB-lite"/>
    </source>
</evidence>
<dbReference type="Proteomes" id="UP000235371">
    <property type="component" value="Unassembled WGS sequence"/>
</dbReference>
<evidence type="ECO:0000313" key="4">
    <source>
        <dbReference type="Proteomes" id="UP000235371"/>
    </source>
</evidence>
<dbReference type="GeneID" id="36587284"/>
<gene>
    <name evidence="3" type="ORF">K444DRAFT_607653</name>
</gene>
<evidence type="ECO:0000313" key="3">
    <source>
        <dbReference type="EMBL" id="PMD66216.1"/>
    </source>
</evidence>
<feature type="compositionally biased region" description="Low complexity" evidence="1">
    <location>
        <begin position="210"/>
        <end position="223"/>
    </location>
</feature>
<feature type="signal peptide" evidence="2">
    <location>
        <begin position="1"/>
        <end position="17"/>
    </location>
</feature>
<dbReference type="InParanoid" id="A0A2J6TT76"/>
<dbReference type="OrthoDB" id="5426294at2759"/>
<organism evidence="3 4">
    <name type="scientific">Hyaloscypha bicolor E</name>
    <dbReference type="NCBI Taxonomy" id="1095630"/>
    <lineage>
        <taxon>Eukaryota</taxon>
        <taxon>Fungi</taxon>
        <taxon>Dikarya</taxon>
        <taxon>Ascomycota</taxon>
        <taxon>Pezizomycotina</taxon>
        <taxon>Leotiomycetes</taxon>
        <taxon>Helotiales</taxon>
        <taxon>Hyaloscyphaceae</taxon>
        <taxon>Hyaloscypha</taxon>
        <taxon>Hyaloscypha bicolor</taxon>
    </lineage>
</organism>
<keyword evidence="4" id="KW-1185">Reference proteome</keyword>
<sequence length="248" mass="24367">MLVQALLFAASAALASAQITSNGSQIVCPANMPNGTFCAGESLGTNIIIRCVNGVAEPGNCNDNLDGEPPIGNFPTTCWQTSNSSGDAACAKNCVVYCSSGGCAKDFTLPDCTPFYTASSSSSTASSTSSYPTYPTSPTSPTSSSASSYPTYPTSSTTTSTGTTTITTGSTTETKTFTTTYCPTGTGTPPPPPTNGTTTSSSSPGGGGSPTKTPSGPSSTSSGFTGGAAGLTPMGALAGAGLLAAYFL</sequence>
<dbReference type="AlphaFoldDB" id="A0A2J6TT76"/>
<accession>A0A2J6TT76</accession>
<evidence type="ECO:0000256" key="2">
    <source>
        <dbReference type="SAM" id="SignalP"/>
    </source>
</evidence>
<keyword evidence="2" id="KW-0732">Signal</keyword>
<dbReference type="RefSeq" id="XP_024743120.1">
    <property type="nucleotide sequence ID" value="XM_024879207.1"/>
</dbReference>
<dbReference type="STRING" id="1095630.A0A2J6TT76"/>
<proteinExistence type="predicted"/>
<protein>
    <submittedName>
        <fullName evidence="3">Uncharacterized protein</fullName>
    </submittedName>
</protein>
<feature type="region of interest" description="Disordered" evidence="1">
    <location>
        <begin position="118"/>
        <end position="224"/>
    </location>
</feature>
<feature type="chain" id="PRO_5014438326" evidence="2">
    <location>
        <begin position="18"/>
        <end position="248"/>
    </location>
</feature>